<feature type="compositionally biased region" description="Basic and acidic residues" evidence="1">
    <location>
        <begin position="1"/>
        <end position="18"/>
    </location>
</feature>
<dbReference type="HOGENOM" id="CLU_180079_1_1_11"/>
<accession>D5UDM9</accession>
<reference evidence="3 4" key="1">
    <citation type="journal article" date="2010" name="Stand. Genomic Sci.">
        <title>Complete genome sequence of Cellulomonas flavigena type strain (134).</title>
        <authorList>
            <person name="Abt B."/>
            <person name="Foster B."/>
            <person name="Lapidus A."/>
            <person name="Clum A."/>
            <person name="Sun H."/>
            <person name="Pukall R."/>
            <person name="Lucas S."/>
            <person name="Glavina Del Rio T."/>
            <person name="Nolan M."/>
            <person name="Tice H."/>
            <person name="Cheng J.F."/>
            <person name="Pitluck S."/>
            <person name="Liolios K."/>
            <person name="Ivanova N."/>
            <person name="Mavromatis K."/>
            <person name="Ovchinnikova G."/>
            <person name="Pati A."/>
            <person name="Goodwin L."/>
            <person name="Chen A."/>
            <person name="Palaniappan K."/>
            <person name="Land M."/>
            <person name="Hauser L."/>
            <person name="Chang Y.J."/>
            <person name="Jeffries C.D."/>
            <person name="Rohde M."/>
            <person name="Goker M."/>
            <person name="Woyke T."/>
            <person name="Bristow J."/>
            <person name="Eisen J.A."/>
            <person name="Markowitz V."/>
            <person name="Hugenholtz P."/>
            <person name="Kyrpides N.C."/>
            <person name="Klenk H.P."/>
        </authorList>
    </citation>
    <scope>NUCLEOTIDE SEQUENCE [LARGE SCALE GENOMIC DNA]</scope>
    <source>
        <strain evidence="4">ATCC 482 / DSM 20109 / BCRC 11376 / JCM 18109 / NBRC 3775 / NCIMB 8073 / NRS 134</strain>
    </source>
</reference>
<dbReference type="InterPro" id="IPR021331">
    <property type="entry name" value="Hva1_TUDOR"/>
</dbReference>
<organism evidence="3 4">
    <name type="scientific">Cellulomonas flavigena (strain ATCC 482 / DSM 20109 / BCRC 11376 / JCM 18109 / NBRC 3775 / NCIMB 8073 / NRS 134)</name>
    <dbReference type="NCBI Taxonomy" id="446466"/>
    <lineage>
        <taxon>Bacteria</taxon>
        <taxon>Bacillati</taxon>
        <taxon>Actinomycetota</taxon>
        <taxon>Actinomycetes</taxon>
        <taxon>Micrococcales</taxon>
        <taxon>Cellulomonadaceae</taxon>
        <taxon>Cellulomonas</taxon>
    </lineage>
</organism>
<proteinExistence type="predicted"/>
<gene>
    <name evidence="3" type="ordered locus">Cfla_3614</name>
</gene>
<feature type="domain" description="Hypervirulence associated protein TUDOR" evidence="2">
    <location>
        <begin position="20"/>
        <end position="78"/>
    </location>
</feature>
<evidence type="ECO:0000313" key="3">
    <source>
        <dbReference type="EMBL" id="ADG76485.1"/>
    </source>
</evidence>
<dbReference type="Pfam" id="PF11160">
    <property type="entry name" value="Hva1_TUDOR"/>
    <property type="match status" value="1"/>
</dbReference>
<dbReference type="Proteomes" id="UP000000849">
    <property type="component" value="Chromosome"/>
</dbReference>
<evidence type="ECO:0000259" key="2">
    <source>
        <dbReference type="Pfam" id="PF11160"/>
    </source>
</evidence>
<dbReference type="eggNOG" id="ENOG503307G">
    <property type="taxonomic scope" value="Bacteria"/>
</dbReference>
<sequence length="81" mass="9183">MPRDARGPRRRVSVDAMRKGQKVHWNTSQGRTTGTTVERRTADFTFDGQQFRASDDEPYWIVESEKTGAQAAHKESSLTEA</sequence>
<keyword evidence="4" id="KW-1185">Reference proteome</keyword>
<dbReference type="AlphaFoldDB" id="D5UDM9"/>
<protein>
    <recommendedName>
        <fullName evidence="2">Hypervirulence associated protein TUDOR domain-containing protein</fullName>
    </recommendedName>
</protein>
<evidence type="ECO:0000313" key="4">
    <source>
        <dbReference type="Proteomes" id="UP000000849"/>
    </source>
</evidence>
<name>D5UDM9_CELFN</name>
<evidence type="ECO:0000256" key="1">
    <source>
        <dbReference type="SAM" id="MobiDB-lite"/>
    </source>
</evidence>
<feature type="region of interest" description="Disordered" evidence="1">
    <location>
        <begin position="1"/>
        <end position="33"/>
    </location>
</feature>
<dbReference type="EMBL" id="CP001964">
    <property type="protein sequence ID" value="ADG76485.1"/>
    <property type="molecule type" value="Genomic_DNA"/>
</dbReference>
<dbReference type="KEGG" id="cfl:Cfla_3614"/>
<dbReference type="STRING" id="446466.Cfla_3614"/>